<dbReference type="GO" id="GO:0160104">
    <property type="term" value="F:tRNA (guanine(26)-N2)-dimethyltransferase activity"/>
    <property type="evidence" value="ECO:0007669"/>
    <property type="project" value="UniProtKB-UniRule"/>
</dbReference>
<dbReference type="EMBL" id="CAMXCT020001569">
    <property type="protein sequence ID" value="CAL1144637.1"/>
    <property type="molecule type" value="Genomic_DNA"/>
</dbReference>
<evidence type="ECO:0000313" key="8">
    <source>
        <dbReference type="EMBL" id="CAI3991262.1"/>
    </source>
</evidence>
<dbReference type="PANTHER" id="PTHR10631:SF9">
    <property type="entry name" value="TRNA (GUANINE(26)-N(2))-DIMETHYLTRANSFERASE"/>
    <property type="match status" value="1"/>
</dbReference>
<keyword evidence="2 7" id="KW-0489">Methyltransferase</keyword>
<evidence type="ECO:0000256" key="2">
    <source>
        <dbReference type="ARBA" id="ARBA00022603"/>
    </source>
</evidence>
<dbReference type="OrthoDB" id="6349953at2759"/>
<keyword evidence="5 7" id="KW-0819">tRNA processing</keyword>
<evidence type="ECO:0000256" key="7">
    <source>
        <dbReference type="PROSITE-ProRule" id="PRU00958"/>
    </source>
</evidence>
<gene>
    <name evidence="8" type="ORF">C1SCF055_LOCUS18184</name>
</gene>
<dbReference type="Gene3D" id="3.40.50.150">
    <property type="entry name" value="Vaccinia Virus protein VP39"/>
    <property type="match status" value="1"/>
</dbReference>
<dbReference type="PANTHER" id="PTHR10631">
    <property type="entry name" value="N 2 ,N 2 -DIMETHYLGUANOSINE TRNA METHYLTRANSFERASE"/>
    <property type="match status" value="1"/>
</dbReference>
<dbReference type="InterPro" id="IPR029063">
    <property type="entry name" value="SAM-dependent_MTases_sf"/>
</dbReference>
<evidence type="ECO:0000313" key="9">
    <source>
        <dbReference type="EMBL" id="CAL4778574.1"/>
    </source>
</evidence>
<dbReference type="GO" id="GO:0002940">
    <property type="term" value="P:tRNA N2-guanine methylation"/>
    <property type="evidence" value="ECO:0007669"/>
    <property type="project" value="TreeGrafter"/>
</dbReference>
<dbReference type="GO" id="GO:0000049">
    <property type="term" value="F:tRNA binding"/>
    <property type="evidence" value="ECO:0007669"/>
    <property type="project" value="UniProtKB-UniRule"/>
</dbReference>
<reference evidence="9 10" key="2">
    <citation type="submission" date="2024-05" db="EMBL/GenBank/DDBJ databases">
        <authorList>
            <person name="Chen Y."/>
            <person name="Shah S."/>
            <person name="Dougan E. K."/>
            <person name="Thang M."/>
            <person name="Chan C."/>
        </authorList>
    </citation>
    <scope>NUCLEOTIDE SEQUENCE [LARGE SCALE GENOMIC DNA]</scope>
</reference>
<dbReference type="EMBL" id="CAMXCT010001569">
    <property type="protein sequence ID" value="CAI3991262.1"/>
    <property type="molecule type" value="Genomic_DNA"/>
</dbReference>
<keyword evidence="1 7" id="KW-0820">tRNA-binding</keyword>
<dbReference type="EC" id="2.1.1.216" evidence="7"/>
<organism evidence="8">
    <name type="scientific">Cladocopium goreaui</name>
    <dbReference type="NCBI Taxonomy" id="2562237"/>
    <lineage>
        <taxon>Eukaryota</taxon>
        <taxon>Sar</taxon>
        <taxon>Alveolata</taxon>
        <taxon>Dinophyceae</taxon>
        <taxon>Suessiales</taxon>
        <taxon>Symbiodiniaceae</taxon>
        <taxon>Cladocopium</taxon>
    </lineage>
</organism>
<keyword evidence="6 7" id="KW-0694">RNA-binding</keyword>
<comment type="similarity">
    <text evidence="7">Belongs to the class I-like SAM-binding methyltransferase superfamily. Trm1 family.</text>
</comment>
<protein>
    <recommendedName>
        <fullName evidence="7">tRNA (guanine(26)-N(2))-dimethyltransferase</fullName>
        <ecNumber evidence="7">2.1.1.216</ecNumber>
    </recommendedName>
</protein>
<proteinExistence type="inferred from homology"/>
<dbReference type="SUPFAM" id="SSF53335">
    <property type="entry name" value="S-adenosyl-L-methionine-dependent methyltransferases"/>
    <property type="match status" value="1"/>
</dbReference>
<name>A0A9P1CFE3_9DINO</name>
<dbReference type="GO" id="GO:0005634">
    <property type="term" value="C:nucleus"/>
    <property type="evidence" value="ECO:0007669"/>
    <property type="project" value="TreeGrafter"/>
</dbReference>
<dbReference type="Proteomes" id="UP001152797">
    <property type="component" value="Unassembled WGS sequence"/>
</dbReference>
<dbReference type="AlphaFoldDB" id="A0A9P1CFE3"/>
<accession>A0A9P1CFE3</accession>
<dbReference type="EMBL" id="CAMXCT030001569">
    <property type="protein sequence ID" value="CAL4778574.1"/>
    <property type="molecule type" value="Genomic_DNA"/>
</dbReference>
<evidence type="ECO:0000256" key="6">
    <source>
        <dbReference type="ARBA" id="ARBA00022884"/>
    </source>
</evidence>
<sequence>MVAPSTLAAHLVGLAVLLAFRLAKRRKKPESSASAERQEGAVQWQLHPSCFFRPEAEPARQLGVLAARFLRAERGGFLSVLELFAGSGLRAARYLVEGGADFVWANEANQEVYQALVANVAGVGNGNGFQGPTGCDDLLPEWAAPARSWSLQPTVPLHGCEGGAAPGWRQLGTADKDSGSEARGWRVTHWEARALLGYCIAIHRQFDLVDVDAFGSWGHLKDALEVVRPGGLLYLTATGLTAWKPSRSFRRLGMRGRCPPQETLHDQMCRALVWHTVTLADHVSLVAEPLFTLYRPDGDVYRVMFRVTRRVGESRLAPQMLGLCRACNGLLGPFEEDLVLGVHRPSCDCGSSEVAFWGPVWTGQLQSDDFLQQLERVAEGSYQPLHDLRREAFVVSTKPWTLRLAEVARRAQRPPVKMEKLLQALRFAGHTATRVQLGPVPWLCPSHGRYWALCWEMLTTLPITKVLSNLTPSRKEHRGLFCQRHNAEELQWLRLGRGAITLGCDAAAEVAGAIALGCNAAAEVAGEITLGLEAEPAAEGTK</sequence>
<reference evidence="8" key="1">
    <citation type="submission" date="2022-10" db="EMBL/GenBank/DDBJ databases">
        <authorList>
            <person name="Chen Y."/>
            <person name="Dougan E. K."/>
            <person name="Chan C."/>
            <person name="Rhodes N."/>
            <person name="Thang M."/>
        </authorList>
    </citation>
    <scope>NUCLEOTIDE SEQUENCE</scope>
</reference>
<keyword evidence="4 7" id="KW-0949">S-adenosyl-L-methionine</keyword>
<comment type="caution">
    <text evidence="8">The sequence shown here is derived from an EMBL/GenBank/DDBJ whole genome shotgun (WGS) entry which is preliminary data.</text>
</comment>
<dbReference type="InterPro" id="IPR002905">
    <property type="entry name" value="Trm1"/>
</dbReference>
<keyword evidence="10" id="KW-1185">Reference proteome</keyword>
<keyword evidence="3 7" id="KW-0808">Transferase</keyword>
<evidence type="ECO:0000256" key="3">
    <source>
        <dbReference type="ARBA" id="ARBA00022679"/>
    </source>
</evidence>
<dbReference type="PROSITE" id="PS51626">
    <property type="entry name" value="SAM_MT_TRM1"/>
    <property type="match status" value="1"/>
</dbReference>
<evidence type="ECO:0000256" key="4">
    <source>
        <dbReference type="ARBA" id="ARBA00022691"/>
    </source>
</evidence>
<evidence type="ECO:0000256" key="1">
    <source>
        <dbReference type="ARBA" id="ARBA00022555"/>
    </source>
</evidence>
<evidence type="ECO:0000313" key="10">
    <source>
        <dbReference type="Proteomes" id="UP001152797"/>
    </source>
</evidence>
<evidence type="ECO:0000256" key="5">
    <source>
        <dbReference type="ARBA" id="ARBA00022694"/>
    </source>
</evidence>
<dbReference type="Pfam" id="PF02005">
    <property type="entry name" value="TRM"/>
    <property type="match status" value="2"/>
</dbReference>
<comment type="catalytic activity">
    <reaction evidence="7">
        <text>guanosine(26) in tRNA + 2 S-adenosyl-L-methionine = N(2)-dimethylguanosine(26) in tRNA + 2 S-adenosyl-L-homocysteine + 2 H(+)</text>
        <dbReference type="Rhea" id="RHEA:43140"/>
        <dbReference type="Rhea" id="RHEA-COMP:10359"/>
        <dbReference type="Rhea" id="RHEA-COMP:10360"/>
        <dbReference type="ChEBI" id="CHEBI:15378"/>
        <dbReference type="ChEBI" id="CHEBI:57856"/>
        <dbReference type="ChEBI" id="CHEBI:59789"/>
        <dbReference type="ChEBI" id="CHEBI:74269"/>
        <dbReference type="ChEBI" id="CHEBI:74513"/>
        <dbReference type="EC" id="2.1.1.216"/>
    </reaction>
</comment>